<dbReference type="SUPFAM" id="SSF55781">
    <property type="entry name" value="GAF domain-like"/>
    <property type="match status" value="1"/>
</dbReference>
<comment type="function">
    <text evidence="5">May be an activator protein for the gylABX operon.</text>
</comment>
<evidence type="ECO:0000259" key="7">
    <source>
        <dbReference type="PROSITE" id="PS51077"/>
    </source>
</evidence>
<evidence type="ECO:0000313" key="10">
    <source>
        <dbReference type="Proteomes" id="UP000317573"/>
    </source>
</evidence>
<sequence>MTHSAAVTTDENRRSVLGRAFDILECFTDAEPEQTIGSLCAATGLPPATVHRMLASLVEWGAVERAARGKYRLGMRLWRLGWGVPGARTLKDVARPHLVDLHTGTREAVALASRDGDSVVLADVIAGSSTRTGRILPRRLDLVNSAPGSVFMAYMSPDEVSELTAHTQHDHNDAFRLRQELCEIRRTGAAVVQSADGMYWIASPVFAKPREVRSVVCIAVHRPRFNIGALVHAVVDTARAVSDGLPPSLRSVG</sequence>
<reference evidence="9 10" key="1">
    <citation type="submission" date="2019-07" db="EMBL/GenBank/DDBJ databases">
        <title>Genome sequencing of lignin-degrading bacterial isolates.</title>
        <authorList>
            <person name="Gladden J."/>
        </authorList>
    </citation>
    <scope>NUCLEOTIDE SEQUENCE [LARGE SCALE GENOMIC DNA]</scope>
    <source>
        <strain evidence="9 10">J45</strain>
    </source>
</reference>
<dbReference type="GO" id="GO:0045892">
    <property type="term" value="P:negative regulation of DNA-templated transcription"/>
    <property type="evidence" value="ECO:0007669"/>
    <property type="project" value="TreeGrafter"/>
</dbReference>
<evidence type="ECO:0000256" key="5">
    <source>
        <dbReference type="ARBA" id="ARBA00058938"/>
    </source>
</evidence>
<feature type="domain" description="IclR-ED" evidence="8">
    <location>
        <begin position="76"/>
        <end position="253"/>
    </location>
</feature>
<dbReference type="GO" id="GO:0003677">
    <property type="term" value="F:DNA binding"/>
    <property type="evidence" value="ECO:0007669"/>
    <property type="project" value="UniProtKB-KW"/>
</dbReference>
<dbReference type="GO" id="GO:0003700">
    <property type="term" value="F:DNA-binding transcription factor activity"/>
    <property type="evidence" value="ECO:0007669"/>
    <property type="project" value="TreeGrafter"/>
</dbReference>
<dbReference type="InterPro" id="IPR036388">
    <property type="entry name" value="WH-like_DNA-bd_sf"/>
</dbReference>
<proteinExistence type="predicted"/>
<dbReference type="InterPro" id="IPR036390">
    <property type="entry name" value="WH_DNA-bd_sf"/>
</dbReference>
<dbReference type="Gene3D" id="3.30.450.40">
    <property type="match status" value="1"/>
</dbReference>
<dbReference type="SUPFAM" id="SSF46785">
    <property type="entry name" value="Winged helix' DNA-binding domain"/>
    <property type="match status" value="1"/>
</dbReference>
<dbReference type="PROSITE" id="PS51077">
    <property type="entry name" value="HTH_ICLR"/>
    <property type="match status" value="1"/>
</dbReference>
<evidence type="ECO:0000259" key="8">
    <source>
        <dbReference type="PROSITE" id="PS51078"/>
    </source>
</evidence>
<dbReference type="PROSITE" id="PS51078">
    <property type="entry name" value="ICLR_ED"/>
    <property type="match status" value="1"/>
</dbReference>
<dbReference type="PANTHER" id="PTHR30136:SF24">
    <property type="entry name" value="HTH-TYPE TRANSCRIPTIONAL REPRESSOR ALLR"/>
    <property type="match status" value="1"/>
</dbReference>
<dbReference type="GO" id="GO:0006071">
    <property type="term" value="P:glycerol metabolic process"/>
    <property type="evidence" value="ECO:0007669"/>
    <property type="project" value="UniProtKB-KW"/>
</dbReference>
<dbReference type="InterPro" id="IPR029016">
    <property type="entry name" value="GAF-like_dom_sf"/>
</dbReference>
<dbReference type="FunFam" id="1.10.10.10:FF:000056">
    <property type="entry name" value="IclR family transcriptional regulator"/>
    <property type="match status" value="1"/>
</dbReference>
<evidence type="ECO:0000256" key="4">
    <source>
        <dbReference type="ARBA" id="ARBA00023163"/>
    </source>
</evidence>
<keyword evidence="1" id="KW-0319">Glycerol metabolism</keyword>
<dbReference type="EMBL" id="VLJT01000015">
    <property type="protein sequence ID" value="TWH17738.1"/>
    <property type="molecule type" value="Genomic_DNA"/>
</dbReference>
<feature type="domain" description="HTH iclR-type" evidence="7">
    <location>
        <begin position="14"/>
        <end position="75"/>
    </location>
</feature>
<evidence type="ECO:0000256" key="2">
    <source>
        <dbReference type="ARBA" id="ARBA00023015"/>
    </source>
</evidence>
<dbReference type="InterPro" id="IPR050707">
    <property type="entry name" value="HTH_MetabolicPath_Reg"/>
</dbReference>
<protein>
    <recommendedName>
        <fullName evidence="6">Glycerol operon regulatory protein</fullName>
    </recommendedName>
</protein>
<name>A0A562E803_RHORH</name>
<dbReference type="AlphaFoldDB" id="A0A562E803"/>
<evidence type="ECO:0000256" key="1">
    <source>
        <dbReference type="ARBA" id="ARBA00022798"/>
    </source>
</evidence>
<dbReference type="Pfam" id="PF01614">
    <property type="entry name" value="IclR_C"/>
    <property type="match status" value="1"/>
</dbReference>
<keyword evidence="3" id="KW-0238">DNA-binding</keyword>
<organism evidence="9 10">
    <name type="scientific">Rhodococcus rhodochrous J45</name>
    <dbReference type="NCBI Taxonomy" id="935266"/>
    <lineage>
        <taxon>Bacteria</taxon>
        <taxon>Bacillati</taxon>
        <taxon>Actinomycetota</taxon>
        <taxon>Actinomycetes</taxon>
        <taxon>Mycobacteriales</taxon>
        <taxon>Nocardiaceae</taxon>
        <taxon>Rhodococcus</taxon>
    </lineage>
</organism>
<dbReference type="Pfam" id="PF09339">
    <property type="entry name" value="HTH_IclR"/>
    <property type="match status" value="1"/>
</dbReference>
<comment type="caution">
    <text evidence="9">The sequence shown here is derived from an EMBL/GenBank/DDBJ whole genome shotgun (WGS) entry which is preliminary data.</text>
</comment>
<dbReference type="RefSeq" id="WP_145691589.1">
    <property type="nucleotide sequence ID" value="NZ_VLJT01000015.1"/>
</dbReference>
<dbReference type="SMART" id="SM00346">
    <property type="entry name" value="HTH_ICLR"/>
    <property type="match status" value="1"/>
</dbReference>
<keyword evidence="4" id="KW-0804">Transcription</keyword>
<dbReference type="Gene3D" id="1.10.10.10">
    <property type="entry name" value="Winged helix-like DNA-binding domain superfamily/Winged helix DNA-binding domain"/>
    <property type="match status" value="1"/>
</dbReference>
<accession>A0A562E803</accession>
<dbReference type="PANTHER" id="PTHR30136">
    <property type="entry name" value="HELIX-TURN-HELIX TRANSCRIPTIONAL REGULATOR, ICLR FAMILY"/>
    <property type="match status" value="1"/>
</dbReference>
<dbReference type="InterPro" id="IPR005471">
    <property type="entry name" value="Tscrpt_reg_IclR_N"/>
</dbReference>
<dbReference type="Proteomes" id="UP000317573">
    <property type="component" value="Unassembled WGS sequence"/>
</dbReference>
<evidence type="ECO:0000313" key="9">
    <source>
        <dbReference type="EMBL" id="TWH17738.1"/>
    </source>
</evidence>
<keyword evidence="2" id="KW-0805">Transcription regulation</keyword>
<gene>
    <name evidence="9" type="ORF">L618_001800000290</name>
</gene>
<dbReference type="InterPro" id="IPR014757">
    <property type="entry name" value="Tscrpt_reg_IclR_C"/>
</dbReference>
<evidence type="ECO:0000256" key="6">
    <source>
        <dbReference type="ARBA" id="ARBA00070406"/>
    </source>
</evidence>
<evidence type="ECO:0000256" key="3">
    <source>
        <dbReference type="ARBA" id="ARBA00023125"/>
    </source>
</evidence>